<feature type="non-terminal residue" evidence="1">
    <location>
        <position position="1"/>
    </location>
</feature>
<dbReference type="Proteomes" id="UP000789901">
    <property type="component" value="Unassembled WGS sequence"/>
</dbReference>
<name>A0ABN7VCE3_GIGMA</name>
<gene>
    <name evidence="1" type="ORF">GMARGA_LOCUS16870</name>
</gene>
<dbReference type="EMBL" id="CAJVQB010012453">
    <property type="protein sequence ID" value="CAG8755577.1"/>
    <property type="molecule type" value="Genomic_DNA"/>
</dbReference>
<protein>
    <submittedName>
        <fullName evidence="1">33530_t:CDS:1</fullName>
    </submittedName>
</protein>
<comment type="caution">
    <text evidence="1">The sequence shown here is derived from an EMBL/GenBank/DDBJ whole genome shotgun (WGS) entry which is preliminary data.</text>
</comment>
<proteinExistence type="predicted"/>
<reference evidence="1 2" key="1">
    <citation type="submission" date="2021-06" db="EMBL/GenBank/DDBJ databases">
        <authorList>
            <person name="Kallberg Y."/>
            <person name="Tangrot J."/>
            <person name="Rosling A."/>
        </authorList>
    </citation>
    <scope>NUCLEOTIDE SEQUENCE [LARGE SCALE GENOMIC DNA]</scope>
    <source>
        <strain evidence="1 2">120-4 pot B 10/14</strain>
    </source>
</reference>
<evidence type="ECO:0000313" key="2">
    <source>
        <dbReference type="Proteomes" id="UP000789901"/>
    </source>
</evidence>
<organism evidence="1 2">
    <name type="scientific">Gigaspora margarita</name>
    <dbReference type="NCBI Taxonomy" id="4874"/>
    <lineage>
        <taxon>Eukaryota</taxon>
        <taxon>Fungi</taxon>
        <taxon>Fungi incertae sedis</taxon>
        <taxon>Mucoromycota</taxon>
        <taxon>Glomeromycotina</taxon>
        <taxon>Glomeromycetes</taxon>
        <taxon>Diversisporales</taxon>
        <taxon>Gigasporaceae</taxon>
        <taxon>Gigaspora</taxon>
    </lineage>
</organism>
<evidence type="ECO:0000313" key="1">
    <source>
        <dbReference type="EMBL" id="CAG8755577.1"/>
    </source>
</evidence>
<keyword evidence="2" id="KW-1185">Reference proteome</keyword>
<accession>A0ABN7VCE3</accession>
<sequence>LAGQQEKIHSTSYFCNREKHNQDMVFLSDYYILDLRKGLKKVLRKRGLWPEKELRLKEAQELMSQQ</sequence>